<dbReference type="InterPro" id="IPR036390">
    <property type="entry name" value="WH_DNA-bd_sf"/>
</dbReference>
<gene>
    <name evidence="4" type="ORF">KCQ71_04155</name>
</gene>
<evidence type="ECO:0000313" key="5">
    <source>
        <dbReference type="Proteomes" id="UP000826651"/>
    </source>
</evidence>
<keyword evidence="5" id="KW-1185">Reference proteome</keyword>
<dbReference type="PANTHER" id="PTHR38465:SF2">
    <property type="entry name" value="HTH-TYPE TRANSCRIPTIONAL REGULATOR MMPR5"/>
    <property type="match status" value="1"/>
</dbReference>
<name>A0ABS7S4Q9_9MICO</name>
<keyword evidence="3" id="KW-0804">Transcription</keyword>
<dbReference type="Gene3D" id="1.10.10.10">
    <property type="entry name" value="Winged helix-like DNA-binding domain superfamily/Winged helix DNA-binding domain"/>
    <property type="match status" value="1"/>
</dbReference>
<dbReference type="SUPFAM" id="SSF46785">
    <property type="entry name" value="Winged helix' DNA-binding domain"/>
    <property type="match status" value="1"/>
</dbReference>
<dbReference type="InterPro" id="IPR052362">
    <property type="entry name" value="HTH-GbsR_regulator"/>
</dbReference>
<evidence type="ECO:0008006" key="6">
    <source>
        <dbReference type="Google" id="ProtNLM"/>
    </source>
</evidence>
<dbReference type="Gene3D" id="1.10.287.160">
    <property type="entry name" value="HR1 repeat"/>
    <property type="match status" value="1"/>
</dbReference>
<sequence length="162" mass="18195">MPDPSESEAEFVEDVARFFTDEGLPAVAGRVIGWLLICDPPEQTAAQLAGALDASRSSIGNATRMLTPSGLIEGRRRRGERQEYFRIAPDGWSRMLAARYAKATAFRDVIVRGLDALADAPADRRERLEHVDELYEFLQAELPGLWERWETRDRPGRAQGRP</sequence>
<dbReference type="InterPro" id="IPR036388">
    <property type="entry name" value="WH-like_DNA-bd_sf"/>
</dbReference>
<evidence type="ECO:0000313" key="4">
    <source>
        <dbReference type="EMBL" id="MBZ2195334.1"/>
    </source>
</evidence>
<evidence type="ECO:0000256" key="3">
    <source>
        <dbReference type="ARBA" id="ARBA00023163"/>
    </source>
</evidence>
<keyword evidence="2" id="KW-0238">DNA-binding</keyword>
<comment type="caution">
    <text evidence="4">The sequence shown here is derived from an EMBL/GenBank/DDBJ whole genome shotgun (WGS) entry which is preliminary data.</text>
</comment>
<dbReference type="PANTHER" id="PTHR38465">
    <property type="entry name" value="HTH-TYPE TRANSCRIPTIONAL REGULATOR MJ1563-RELATED"/>
    <property type="match status" value="1"/>
</dbReference>
<evidence type="ECO:0000256" key="1">
    <source>
        <dbReference type="ARBA" id="ARBA00023015"/>
    </source>
</evidence>
<evidence type="ECO:0000256" key="2">
    <source>
        <dbReference type="ARBA" id="ARBA00023125"/>
    </source>
</evidence>
<proteinExistence type="predicted"/>
<keyword evidence="1" id="KW-0805">Transcription regulation</keyword>
<dbReference type="RefSeq" id="WP_223403132.1">
    <property type="nucleotide sequence ID" value="NZ_JAGSHT010000003.1"/>
</dbReference>
<protein>
    <recommendedName>
        <fullName evidence="6">MarR family transcriptional regulator</fullName>
    </recommendedName>
</protein>
<reference evidence="4 5" key="1">
    <citation type="submission" date="2021-04" db="EMBL/GenBank/DDBJ databases">
        <title>Ruania sp. nov., isolated from sandy soil of mangrove forest.</title>
        <authorList>
            <person name="Ge X."/>
            <person name="Huang R."/>
            <person name="Liu W."/>
        </authorList>
    </citation>
    <scope>NUCLEOTIDE SEQUENCE [LARGE SCALE GENOMIC DNA]</scope>
    <source>
        <strain evidence="4 5">N2-46</strain>
    </source>
</reference>
<dbReference type="Proteomes" id="UP000826651">
    <property type="component" value="Unassembled WGS sequence"/>
</dbReference>
<organism evidence="4 5">
    <name type="scientific">Occultella gossypii</name>
    <dbReference type="NCBI Taxonomy" id="2800820"/>
    <lineage>
        <taxon>Bacteria</taxon>
        <taxon>Bacillati</taxon>
        <taxon>Actinomycetota</taxon>
        <taxon>Actinomycetes</taxon>
        <taxon>Micrococcales</taxon>
        <taxon>Ruaniaceae</taxon>
        <taxon>Occultella</taxon>
    </lineage>
</organism>
<dbReference type="EMBL" id="JAGSHT010000003">
    <property type="protein sequence ID" value="MBZ2195334.1"/>
    <property type="molecule type" value="Genomic_DNA"/>
</dbReference>
<accession>A0ABS7S4Q9</accession>